<dbReference type="GO" id="GO:0016020">
    <property type="term" value="C:membrane"/>
    <property type="evidence" value="ECO:0007669"/>
    <property type="project" value="UniProtKB-SubCell"/>
</dbReference>
<dbReference type="Proteomes" id="UP001229421">
    <property type="component" value="Unassembled WGS sequence"/>
</dbReference>
<comment type="subcellular location">
    <subcellularLocation>
        <location evidence="1">Membrane</location>
        <topology evidence="1">Single-pass membrane protein</topology>
    </subcellularLocation>
</comment>
<evidence type="ECO:0000256" key="6">
    <source>
        <dbReference type="ARBA" id="ARBA00023136"/>
    </source>
</evidence>
<feature type="transmembrane region" description="Helical" evidence="7">
    <location>
        <begin position="190"/>
        <end position="213"/>
    </location>
</feature>
<evidence type="ECO:0000256" key="4">
    <source>
        <dbReference type="ARBA" id="ARBA00022989"/>
    </source>
</evidence>
<dbReference type="EMBL" id="JAUHHV010000001">
    <property type="protein sequence ID" value="KAK1439093.1"/>
    <property type="molecule type" value="Genomic_DNA"/>
</dbReference>
<dbReference type="GO" id="GO:0005506">
    <property type="term" value="F:iron ion binding"/>
    <property type="evidence" value="ECO:0007669"/>
    <property type="project" value="InterPro"/>
</dbReference>
<keyword evidence="4 7" id="KW-1133">Transmembrane helix</keyword>
<dbReference type="InterPro" id="IPR002401">
    <property type="entry name" value="Cyt_P450_E_grp-I"/>
</dbReference>
<dbReference type="InterPro" id="IPR001128">
    <property type="entry name" value="Cyt_P450"/>
</dbReference>
<evidence type="ECO:0000313" key="9">
    <source>
        <dbReference type="Proteomes" id="UP001229421"/>
    </source>
</evidence>
<dbReference type="PANTHER" id="PTHR24298:SF800">
    <property type="entry name" value="CYTOCHROME P450 89A2-RELATED"/>
    <property type="match status" value="1"/>
</dbReference>
<keyword evidence="6 7" id="KW-0472">Membrane</keyword>
<dbReference type="AlphaFoldDB" id="A0AAD8LDI7"/>
<dbReference type="Pfam" id="PF00067">
    <property type="entry name" value="p450"/>
    <property type="match status" value="1"/>
</dbReference>
<dbReference type="InterPro" id="IPR051103">
    <property type="entry name" value="Plant_metabolite_P450s"/>
</dbReference>
<gene>
    <name evidence="8" type="ORF">QVD17_04908</name>
</gene>
<evidence type="ECO:0000256" key="3">
    <source>
        <dbReference type="ARBA" id="ARBA00022723"/>
    </source>
</evidence>
<evidence type="ECO:0000256" key="7">
    <source>
        <dbReference type="SAM" id="Phobius"/>
    </source>
</evidence>
<evidence type="ECO:0000256" key="1">
    <source>
        <dbReference type="ARBA" id="ARBA00004167"/>
    </source>
</evidence>
<dbReference type="PANTHER" id="PTHR24298">
    <property type="entry name" value="FLAVONOID 3'-MONOOXYGENASE-RELATED"/>
    <property type="match status" value="1"/>
</dbReference>
<keyword evidence="3" id="KW-0479">Metal-binding</keyword>
<dbReference type="GO" id="GO:0020037">
    <property type="term" value="F:heme binding"/>
    <property type="evidence" value="ECO:0007669"/>
    <property type="project" value="InterPro"/>
</dbReference>
<keyword evidence="2 7" id="KW-0812">Transmembrane</keyword>
<organism evidence="8 9">
    <name type="scientific">Tagetes erecta</name>
    <name type="common">African marigold</name>
    <dbReference type="NCBI Taxonomy" id="13708"/>
    <lineage>
        <taxon>Eukaryota</taxon>
        <taxon>Viridiplantae</taxon>
        <taxon>Streptophyta</taxon>
        <taxon>Embryophyta</taxon>
        <taxon>Tracheophyta</taxon>
        <taxon>Spermatophyta</taxon>
        <taxon>Magnoliopsida</taxon>
        <taxon>eudicotyledons</taxon>
        <taxon>Gunneridae</taxon>
        <taxon>Pentapetalae</taxon>
        <taxon>asterids</taxon>
        <taxon>campanulids</taxon>
        <taxon>Asterales</taxon>
        <taxon>Asteraceae</taxon>
        <taxon>Asteroideae</taxon>
        <taxon>Heliantheae alliance</taxon>
        <taxon>Tageteae</taxon>
        <taxon>Tagetes</taxon>
    </lineage>
</organism>
<evidence type="ECO:0000256" key="2">
    <source>
        <dbReference type="ARBA" id="ARBA00022692"/>
    </source>
</evidence>
<dbReference type="Gene3D" id="1.10.630.10">
    <property type="entry name" value="Cytochrome P450"/>
    <property type="match status" value="1"/>
</dbReference>
<keyword evidence="9" id="KW-1185">Reference proteome</keyword>
<comment type="caution">
    <text evidence="8">The sequence shown here is derived from an EMBL/GenBank/DDBJ whole genome shotgun (WGS) entry which is preliminary data.</text>
</comment>
<proteinExistence type="predicted"/>
<dbReference type="SUPFAM" id="SSF48264">
    <property type="entry name" value="Cytochrome P450"/>
    <property type="match status" value="1"/>
</dbReference>
<keyword evidence="5" id="KW-0560">Oxidoreductase</keyword>
<dbReference type="PRINTS" id="PR00463">
    <property type="entry name" value="EP450I"/>
</dbReference>
<evidence type="ECO:0000313" key="8">
    <source>
        <dbReference type="EMBL" id="KAK1439093.1"/>
    </source>
</evidence>
<dbReference type="InterPro" id="IPR036396">
    <property type="entry name" value="Cyt_P450_sf"/>
</dbReference>
<dbReference type="GO" id="GO:0016709">
    <property type="term" value="F:oxidoreductase activity, acting on paired donors, with incorporation or reduction of molecular oxygen, NAD(P)H as one donor, and incorporation of one atom of oxygen"/>
    <property type="evidence" value="ECO:0007669"/>
    <property type="project" value="TreeGrafter"/>
</dbReference>
<reference evidence="8" key="1">
    <citation type="journal article" date="2023" name="bioRxiv">
        <title>Improved chromosome-level genome assembly for marigold (Tagetes erecta).</title>
        <authorList>
            <person name="Jiang F."/>
            <person name="Yuan L."/>
            <person name="Wang S."/>
            <person name="Wang H."/>
            <person name="Xu D."/>
            <person name="Wang A."/>
            <person name="Fan W."/>
        </authorList>
    </citation>
    <scope>NUCLEOTIDE SEQUENCE</scope>
    <source>
        <strain evidence="8">WSJ</strain>
        <tissue evidence="8">Leaf</tissue>
    </source>
</reference>
<sequence length="414" mass="46754">MEAWFVILVSIILPCIILFRRNNRKKLPPGPSFFSSHLLLLTRSPPELQSIIKRLKSKYGPLVTLSIGTHPLVLIGNHSLSRQLLIHKATAFSDRPKAFRIGGIFSTPYGPTWRLFRYNLVSIFLHPSNIKSYSWARKSSINIIVRHLQETVGTVNVVDHIQLAMLRLSLMMCFGDDREYHDIARVQGGLVSLVCSLFFNAFLVSPVLAKILFRNSWKKYEQLREDQKELLISLIESRTEALAVRSEIQSVAYLDTLVKLQVPNHEETGGKLTQKEMVSMCGEFIVVVTETTTNALQWIMANLVKHPSIQSKLYDEIVSVIGQPPPLGVNELESVINEESLQKMIYLKAVVLEGLRRHPPGHLLLPHRVGEAVELQGYMIPKGASISFMVAEMGWDPEVWDDPGHGVQAREVLV</sequence>
<accession>A0AAD8LDI7</accession>
<protein>
    <recommendedName>
        <fullName evidence="10">Cytochrome P450</fullName>
    </recommendedName>
</protein>
<evidence type="ECO:0000256" key="5">
    <source>
        <dbReference type="ARBA" id="ARBA00023002"/>
    </source>
</evidence>
<name>A0AAD8LDI7_TARER</name>
<evidence type="ECO:0008006" key="10">
    <source>
        <dbReference type="Google" id="ProtNLM"/>
    </source>
</evidence>